<dbReference type="AlphaFoldDB" id="A0A1G2V1T9"/>
<evidence type="ECO:0000256" key="1">
    <source>
        <dbReference type="ARBA" id="ARBA00000642"/>
    </source>
</evidence>
<dbReference type="EC" id="2.7.2.3" evidence="2 8"/>
<evidence type="ECO:0000256" key="5">
    <source>
        <dbReference type="ARBA" id="ARBA00022777"/>
    </source>
</evidence>
<keyword evidence="5 8" id="KW-0418">Kinase</keyword>
<evidence type="ECO:0000256" key="7">
    <source>
        <dbReference type="PIRSR" id="PIRSR000724-2"/>
    </source>
</evidence>
<feature type="binding site" evidence="7">
    <location>
        <begin position="298"/>
        <end position="301"/>
    </location>
    <ligand>
        <name>ATP</name>
        <dbReference type="ChEBI" id="CHEBI:30616"/>
    </ligand>
</feature>
<dbReference type="Pfam" id="PF00162">
    <property type="entry name" value="PGK"/>
    <property type="match status" value="2"/>
</dbReference>
<evidence type="ECO:0000256" key="4">
    <source>
        <dbReference type="ARBA" id="ARBA00022741"/>
    </source>
</evidence>
<dbReference type="InterPro" id="IPR001576">
    <property type="entry name" value="Phosphoglycerate_kinase"/>
</dbReference>
<evidence type="ECO:0000313" key="10">
    <source>
        <dbReference type="Proteomes" id="UP000177697"/>
    </source>
</evidence>
<evidence type="ECO:0000256" key="8">
    <source>
        <dbReference type="RuleBase" id="RU000532"/>
    </source>
</evidence>
<protein>
    <recommendedName>
        <fullName evidence="2 8">Phosphoglycerate kinase</fullName>
        <ecNumber evidence="2 8">2.7.2.3</ecNumber>
    </recommendedName>
</protein>
<keyword evidence="3 8" id="KW-0808">Transferase</keyword>
<gene>
    <name evidence="9" type="ORF">A2431_02515</name>
</gene>
<proteinExistence type="inferred from homology"/>
<dbReference type="InterPro" id="IPR036043">
    <property type="entry name" value="Phosphoglycerate_kinase_sf"/>
</dbReference>
<dbReference type="SUPFAM" id="SSF53748">
    <property type="entry name" value="Phosphoglycerate kinase"/>
    <property type="match status" value="1"/>
</dbReference>
<dbReference type="GO" id="GO:0006094">
    <property type="term" value="P:gluconeogenesis"/>
    <property type="evidence" value="ECO:0007669"/>
    <property type="project" value="TreeGrafter"/>
</dbReference>
<evidence type="ECO:0000256" key="2">
    <source>
        <dbReference type="ARBA" id="ARBA00013061"/>
    </source>
</evidence>
<comment type="similarity">
    <text evidence="8">Belongs to the phosphoglycerate kinase family.</text>
</comment>
<dbReference type="GO" id="GO:0043531">
    <property type="term" value="F:ADP binding"/>
    <property type="evidence" value="ECO:0007669"/>
    <property type="project" value="TreeGrafter"/>
</dbReference>
<keyword evidence="6 7" id="KW-0067">ATP-binding</keyword>
<evidence type="ECO:0000256" key="6">
    <source>
        <dbReference type="ARBA" id="ARBA00022840"/>
    </source>
</evidence>
<reference evidence="9 10" key="1">
    <citation type="journal article" date="2016" name="Nat. Commun.">
        <title>Thousands of microbial genomes shed light on interconnected biogeochemical processes in an aquifer system.</title>
        <authorList>
            <person name="Anantharaman K."/>
            <person name="Brown C.T."/>
            <person name="Hug L.A."/>
            <person name="Sharon I."/>
            <person name="Castelle C.J."/>
            <person name="Probst A.J."/>
            <person name="Thomas B.C."/>
            <person name="Singh A."/>
            <person name="Wilkins M.J."/>
            <person name="Karaoz U."/>
            <person name="Brodie E.L."/>
            <person name="Williams K.H."/>
            <person name="Hubbard S.S."/>
            <person name="Banfield J.F."/>
        </authorList>
    </citation>
    <scope>NUCLEOTIDE SEQUENCE [LARGE SCALE GENOMIC DNA]</scope>
</reference>
<dbReference type="GO" id="GO:0005524">
    <property type="term" value="F:ATP binding"/>
    <property type="evidence" value="ECO:0007669"/>
    <property type="project" value="UniProtKB-KW"/>
</dbReference>
<dbReference type="PANTHER" id="PTHR11406">
    <property type="entry name" value="PHOSPHOGLYCERATE KINASE"/>
    <property type="match status" value="1"/>
</dbReference>
<keyword evidence="4" id="KW-0547">Nucleotide-binding</keyword>
<dbReference type="PROSITE" id="PS00111">
    <property type="entry name" value="PGLYCERATE_KINASE"/>
    <property type="match status" value="1"/>
</dbReference>
<dbReference type="GO" id="GO:0004618">
    <property type="term" value="F:phosphoglycerate kinase activity"/>
    <property type="evidence" value="ECO:0007669"/>
    <property type="project" value="UniProtKB-EC"/>
</dbReference>
<dbReference type="PANTHER" id="PTHR11406:SF23">
    <property type="entry name" value="PHOSPHOGLYCERATE KINASE 1, CHLOROPLASTIC-RELATED"/>
    <property type="match status" value="1"/>
</dbReference>
<dbReference type="Proteomes" id="UP000177697">
    <property type="component" value="Unassembled WGS sequence"/>
</dbReference>
<feature type="binding site" evidence="7">
    <location>
        <position position="198"/>
    </location>
    <ligand>
        <name>ATP</name>
        <dbReference type="ChEBI" id="CHEBI:30616"/>
    </ligand>
</feature>
<dbReference type="Gene3D" id="3.40.50.1260">
    <property type="entry name" value="Phosphoglycerate kinase, N-terminal domain"/>
    <property type="match status" value="3"/>
</dbReference>
<dbReference type="PIRSF" id="PIRSF000724">
    <property type="entry name" value="Pgk"/>
    <property type="match status" value="1"/>
</dbReference>
<sequence length="343" mass="37285">MNMKSIEEAEIMGGTRVLVRVDWNVPVKDGVILDNSRIEASVKTINYILGKGGKAIILSHLGDGADSLEIVVREAEKFFPDVSVKFVRDPWNASSADGKMALEYLSNGSIAIIENVRFWMEKENDECFANKLAEFADIYVNEAFSVSHRHHTSVVKLAELLPHFAGFNFLNEYKELSRAFEPAHPFLFILGGAKFDTKLPLVEKFLNIADDIFIGGLNDLPASGMAFADNPKILLTIGDINALDANTETLDLLAAKIKEAKMILWNGPLGDYEKGFVAGTVALARMLSESNAKVIIGGGDTLGLIKPEIKEKIASHGFVSTAGGAMLDFLANGTLPGIEALKN</sequence>
<feature type="binding site" evidence="7">
    <location>
        <position position="273"/>
    </location>
    <ligand>
        <name>ATP</name>
        <dbReference type="ChEBI" id="CHEBI:30616"/>
    </ligand>
</feature>
<organism evidence="9 10">
    <name type="scientific">Candidatus Zambryskibacteria bacterium RIFOXYC1_FULL_39_10</name>
    <dbReference type="NCBI Taxonomy" id="1802779"/>
    <lineage>
        <taxon>Bacteria</taxon>
        <taxon>Candidatus Zambryskiibacteriota</taxon>
    </lineage>
</organism>
<dbReference type="GO" id="GO:0006096">
    <property type="term" value="P:glycolytic process"/>
    <property type="evidence" value="ECO:0007669"/>
    <property type="project" value="InterPro"/>
</dbReference>
<comment type="caution">
    <text evidence="9">The sequence shown here is derived from an EMBL/GenBank/DDBJ whole genome shotgun (WGS) entry which is preliminary data.</text>
</comment>
<comment type="catalytic activity">
    <reaction evidence="1 8">
        <text>(2R)-3-phosphoglycerate + ATP = (2R)-3-phospho-glyceroyl phosphate + ADP</text>
        <dbReference type="Rhea" id="RHEA:14801"/>
        <dbReference type="ChEBI" id="CHEBI:30616"/>
        <dbReference type="ChEBI" id="CHEBI:57604"/>
        <dbReference type="ChEBI" id="CHEBI:58272"/>
        <dbReference type="ChEBI" id="CHEBI:456216"/>
        <dbReference type="EC" id="2.7.2.3"/>
    </reaction>
</comment>
<dbReference type="GO" id="GO:0005829">
    <property type="term" value="C:cytosol"/>
    <property type="evidence" value="ECO:0007669"/>
    <property type="project" value="TreeGrafter"/>
</dbReference>
<dbReference type="EMBL" id="MHWW01000007">
    <property type="protein sequence ID" value="OHB15595.1"/>
    <property type="molecule type" value="Genomic_DNA"/>
</dbReference>
<accession>A0A1G2V1T9</accession>
<dbReference type="InterPro" id="IPR015911">
    <property type="entry name" value="Phosphoglycerate_kinase_CS"/>
</dbReference>
<name>A0A1G2V1T9_9BACT</name>
<dbReference type="PRINTS" id="PR00477">
    <property type="entry name" value="PHGLYCKINASE"/>
</dbReference>
<dbReference type="InterPro" id="IPR015824">
    <property type="entry name" value="Phosphoglycerate_kinase_N"/>
</dbReference>
<evidence type="ECO:0000256" key="3">
    <source>
        <dbReference type="ARBA" id="ARBA00022679"/>
    </source>
</evidence>
<evidence type="ECO:0000313" key="9">
    <source>
        <dbReference type="EMBL" id="OHB15595.1"/>
    </source>
</evidence>